<evidence type="ECO:0000313" key="14">
    <source>
        <dbReference type="Proteomes" id="UP001360560"/>
    </source>
</evidence>
<keyword evidence="7" id="KW-0350">Heme biosynthesis</keyword>
<dbReference type="Pfam" id="PF01379">
    <property type="entry name" value="Porphobil_deam"/>
    <property type="match status" value="1"/>
</dbReference>
<evidence type="ECO:0000259" key="11">
    <source>
        <dbReference type="Pfam" id="PF01379"/>
    </source>
</evidence>
<dbReference type="InterPro" id="IPR000860">
    <property type="entry name" value="HemC"/>
</dbReference>
<proteinExistence type="inferred from homology"/>
<evidence type="ECO:0000256" key="6">
    <source>
        <dbReference type="ARBA" id="ARBA00022679"/>
    </source>
</evidence>
<dbReference type="NCBIfam" id="TIGR00212">
    <property type="entry name" value="hemC"/>
    <property type="match status" value="1"/>
</dbReference>
<dbReference type="CDD" id="cd13645">
    <property type="entry name" value="PBP2_HuPBGD_like"/>
    <property type="match status" value="1"/>
</dbReference>
<dbReference type="PANTHER" id="PTHR11557">
    <property type="entry name" value="PORPHOBILINOGEN DEAMINASE"/>
    <property type="match status" value="1"/>
</dbReference>
<dbReference type="GO" id="GO:0006783">
    <property type="term" value="P:heme biosynthetic process"/>
    <property type="evidence" value="ECO:0007669"/>
    <property type="project" value="UniProtKB-KW"/>
</dbReference>
<dbReference type="GeneID" id="90073421"/>
<dbReference type="EMBL" id="BTFZ01000006">
    <property type="protein sequence ID" value="GMM35442.1"/>
    <property type="molecule type" value="Genomic_DNA"/>
</dbReference>
<dbReference type="PRINTS" id="PR00151">
    <property type="entry name" value="PORPHBDMNASE"/>
</dbReference>
<dbReference type="Gene3D" id="3.40.190.10">
    <property type="entry name" value="Periplasmic binding protein-like II"/>
    <property type="match status" value="2"/>
</dbReference>
<evidence type="ECO:0000256" key="3">
    <source>
        <dbReference type="ARBA" id="ARBA00005638"/>
    </source>
</evidence>
<gene>
    <name evidence="13" type="ORF">DASC09_027670</name>
</gene>
<dbReference type="Pfam" id="PF03900">
    <property type="entry name" value="Porphobil_deamC"/>
    <property type="match status" value="1"/>
</dbReference>
<evidence type="ECO:0000256" key="10">
    <source>
        <dbReference type="ARBA" id="ARBA00033064"/>
    </source>
</evidence>
<dbReference type="InterPro" id="IPR022418">
    <property type="entry name" value="Porphobilinogen_deaminase_C"/>
</dbReference>
<evidence type="ECO:0000259" key="12">
    <source>
        <dbReference type="Pfam" id="PF03900"/>
    </source>
</evidence>
<evidence type="ECO:0000256" key="4">
    <source>
        <dbReference type="ARBA" id="ARBA00012655"/>
    </source>
</evidence>
<dbReference type="GO" id="GO:0005737">
    <property type="term" value="C:cytoplasm"/>
    <property type="evidence" value="ECO:0007669"/>
    <property type="project" value="TreeGrafter"/>
</dbReference>
<name>A0AAV5QKY2_9ASCO</name>
<comment type="similarity">
    <text evidence="3">Belongs to the HMBS family.</text>
</comment>
<reference evidence="13 14" key="1">
    <citation type="journal article" date="2023" name="Elife">
        <title>Identification of key yeast species and microbe-microbe interactions impacting larval growth of Drosophila in the wild.</title>
        <authorList>
            <person name="Mure A."/>
            <person name="Sugiura Y."/>
            <person name="Maeda R."/>
            <person name="Honda K."/>
            <person name="Sakurai N."/>
            <person name="Takahashi Y."/>
            <person name="Watada M."/>
            <person name="Katoh T."/>
            <person name="Gotoh A."/>
            <person name="Gotoh Y."/>
            <person name="Taniguchi I."/>
            <person name="Nakamura K."/>
            <person name="Hayashi T."/>
            <person name="Katayama T."/>
            <person name="Uemura T."/>
            <person name="Hattori Y."/>
        </authorList>
    </citation>
    <scope>NUCLEOTIDE SEQUENCE [LARGE SCALE GENOMIC DNA]</scope>
    <source>
        <strain evidence="13 14">SC-9</strain>
    </source>
</reference>
<evidence type="ECO:0000313" key="13">
    <source>
        <dbReference type="EMBL" id="GMM35442.1"/>
    </source>
</evidence>
<sequence length="377" mass="41678">MTLAEDNNPFQSNIVHIGGRKSKLAVVQSESIKAKIATLHPDFSIDVLAFSTLGDKVQNVPLYSFGGKSLWTKELEILLMHKIDPYEKLDLVVHSLKDLPTVLPPEFELGCITEREDPTDALCMAKDSPYKTLNDLPDGSVVGTSSLRRSAQLKKNFPNLRYQVIRGNVITRLAKLDDPETPFKCIVLATAGLKRLDLAHRITMTLNLDNSGMYHAVGQGALGIEIKRGNSHIKKLLQEISHKPTTICCLAERALMRTLEGGCSVPIGVETSYDPSTKNLTLKGIVISPNGKESVEDVFAQKINDDNLVEDSENVGKTLAHKLAQKGAKRILEEINFEKIKSEEELAKKSEAEIPKETLQRLKVEHTDLPLTDGLEL</sequence>
<keyword evidence="6" id="KW-0808">Transferase</keyword>
<dbReference type="FunFam" id="3.30.160.40:FF:000002">
    <property type="entry name" value="Porphobilinogen deaminase"/>
    <property type="match status" value="1"/>
</dbReference>
<evidence type="ECO:0000256" key="9">
    <source>
        <dbReference type="ARBA" id="ARBA00030685"/>
    </source>
</evidence>
<keyword evidence="14" id="KW-1185">Reference proteome</keyword>
<dbReference type="AlphaFoldDB" id="A0AAV5QKY2"/>
<dbReference type="PROSITE" id="PS00533">
    <property type="entry name" value="PORPHOBILINOGEN_DEAM"/>
    <property type="match status" value="1"/>
</dbReference>
<organism evidence="13 14">
    <name type="scientific">Saccharomycopsis crataegensis</name>
    <dbReference type="NCBI Taxonomy" id="43959"/>
    <lineage>
        <taxon>Eukaryota</taxon>
        <taxon>Fungi</taxon>
        <taxon>Dikarya</taxon>
        <taxon>Ascomycota</taxon>
        <taxon>Saccharomycotina</taxon>
        <taxon>Saccharomycetes</taxon>
        <taxon>Saccharomycopsidaceae</taxon>
        <taxon>Saccharomycopsis</taxon>
    </lineage>
</organism>
<keyword evidence="8" id="KW-0627">Porphyrin biosynthesis</keyword>
<dbReference type="FunFam" id="3.40.190.10:FF:000005">
    <property type="entry name" value="Porphobilinogen deaminase"/>
    <property type="match status" value="1"/>
</dbReference>
<dbReference type="InterPro" id="IPR036803">
    <property type="entry name" value="Porphobilinogen_deaminase_C_sf"/>
</dbReference>
<evidence type="ECO:0000256" key="1">
    <source>
        <dbReference type="ARBA" id="ARBA00001916"/>
    </source>
</evidence>
<dbReference type="SUPFAM" id="SSF53850">
    <property type="entry name" value="Periplasmic binding protein-like II"/>
    <property type="match status" value="1"/>
</dbReference>
<accession>A0AAV5QKY2</accession>
<dbReference type="Proteomes" id="UP001360560">
    <property type="component" value="Unassembled WGS sequence"/>
</dbReference>
<dbReference type="SUPFAM" id="SSF54782">
    <property type="entry name" value="Porphobilinogen deaminase (hydroxymethylbilane synthase), C-terminal domain"/>
    <property type="match status" value="1"/>
</dbReference>
<dbReference type="Gene3D" id="3.30.160.40">
    <property type="entry name" value="Porphobilinogen deaminase, C-terminal domain"/>
    <property type="match status" value="1"/>
</dbReference>
<feature type="domain" description="Porphobilinogen deaminase C-terminal" evidence="12">
    <location>
        <begin position="247"/>
        <end position="324"/>
    </location>
</feature>
<evidence type="ECO:0000256" key="2">
    <source>
        <dbReference type="ARBA" id="ARBA00004735"/>
    </source>
</evidence>
<dbReference type="InterPro" id="IPR022419">
    <property type="entry name" value="Porphobilin_deaminase_cofac_BS"/>
</dbReference>
<dbReference type="RefSeq" id="XP_064852442.1">
    <property type="nucleotide sequence ID" value="XM_064996370.1"/>
</dbReference>
<comment type="pathway">
    <text evidence="2">Porphyrin-containing compound metabolism; protoporphyrin-IX biosynthesis; coproporphyrinogen-III from 5-aminolevulinate: step 2/4.</text>
</comment>
<comment type="cofactor">
    <cofactor evidence="1">
        <name>dipyrromethane</name>
        <dbReference type="ChEBI" id="CHEBI:60342"/>
    </cofactor>
</comment>
<protein>
    <recommendedName>
        <fullName evidence="5">Porphobilinogen deaminase</fullName>
        <ecNumber evidence="4">2.5.1.61</ecNumber>
    </recommendedName>
    <alternativeName>
        <fullName evidence="10">Hydroxymethylbilane synthase</fullName>
    </alternativeName>
    <alternativeName>
        <fullName evidence="9">Pre-uroporphyrinogen synthase</fullName>
    </alternativeName>
</protein>
<dbReference type="EC" id="2.5.1.61" evidence="4"/>
<dbReference type="PIRSF" id="PIRSF001438">
    <property type="entry name" value="4pyrrol_synth_OHMeBilane_synth"/>
    <property type="match status" value="1"/>
</dbReference>
<evidence type="ECO:0000256" key="7">
    <source>
        <dbReference type="ARBA" id="ARBA00023133"/>
    </source>
</evidence>
<feature type="domain" description="Porphobilinogen deaminase N-terminal" evidence="11">
    <location>
        <begin position="15"/>
        <end position="234"/>
    </location>
</feature>
<dbReference type="PANTHER" id="PTHR11557:SF0">
    <property type="entry name" value="PORPHOBILINOGEN DEAMINASE"/>
    <property type="match status" value="1"/>
</dbReference>
<dbReference type="InterPro" id="IPR022417">
    <property type="entry name" value="Porphobilin_deaminase_N"/>
</dbReference>
<comment type="caution">
    <text evidence="13">The sequence shown here is derived from an EMBL/GenBank/DDBJ whole genome shotgun (WGS) entry which is preliminary data.</text>
</comment>
<evidence type="ECO:0000256" key="5">
    <source>
        <dbReference type="ARBA" id="ARBA00016519"/>
    </source>
</evidence>
<evidence type="ECO:0000256" key="8">
    <source>
        <dbReference type="ARBA" id="ARBA00023244"/>
    </source>
</evidence>
<dbReference type="GO" id="GO:0004418">
    <property type="term" value="F:hydroxymethylbilane synthase activity"/>
    <property type="evidence" value="ECO:0007669"/>
    <property type="project" value="UniProtKB-EC"/>
</dbReference>